<protein>
    <submittedName>
        <fullName evidence="1">Uncharacterized protein</fullName>
    </submittedName>
</protein>
<dbReference type="EMBL" id="JBHRYJ010000001">
    <property type="protein sequence ID" value="MFC3674488.1"/>
    <property type="molecule type" value="Genomic_DNA"/>
</dbReference>
<dbReference type="RefSeq" id="WP_379721553.1">
    <property type="nucleotide sequence ID" value="NZ_JBHRYJ010000001.1"/>
</dbReference>
<organism evidence="1 2">
    <name type="scientific">Ferrovibrio xuzhouensis</name>
    <dbReference type="NCBI Taxonomy" id="1576914"/>
    <lineage>
        <taxon>Bacteria</taxon>
        <taxon>Pseudomonadati</taxon>
        <taxon>Pseudomonadota</taxon>
        <taxon>Alphaproteobacteria</taxon>
        <taxon>Rhodospirillales</taxon>
        <taxon>Rhodospirillaceae</taxon>
        <taxon>Ferrovibrio</taxon>
    </lineage>
</organism>
<dbReference type="Proteomes" id="UP001595711">
    <property type="component" value="Unassembled WGS sequence"/>
</dbReference>
<evidence type="ECO:0000313" key="1">
    <source>
        <dbReference type="EMBL" id="MFC3674488.1"/>
    </source>
</evidence>
<proteinExistence type="predicted"/>
<comment type="caution">
    <text evidence="1">The sequence shown here is derived from an EMBL/GenBank/DDBJ whole genome shotgun (WGS) entry which is preliminary data.</text>
</comment>
<gene>
    <name evidence="1" type="ORF">ACFOOQ_02975</name>
</gene>
<evidence type="ECO:0000313" key="2">
    <source>
        <dbReference type="Proteomes" id="UP001595711"/>
    </source>
</evidence>
<sequence>MKAFAIDGFVRSAEGTQQSFHGEVSGVVRRGDGQYQCDFASTASSGGGMLYGTIPEWVYHQSVAFIRHDLLYRHLALVDGRGQELAFIPPLADAAGHSLFPAVSFAGWISHADGRRVRFEAGVGPPVPDPIGFACPVSCSLYQSLAPSRSEWPEQAYELAFMLLRRLLLADDAALSHDDGRPLDLIAPVG</sequence>
<name>A0ABV7VE79_9PROT</name>
<reference evidence="2" key="1">
    <citation type="journal article" date="2019" name="Int. J. Syst. Evol. Microbiol.">
        <title>The Global Catalogue of Microorganisms (GCM) 10K type strain sequencing project: providing services to taxonomists for standard genome sequencing and annotation.</title>
        <authorList>
            <consortium name="The Broad Institute Genomics Platform"/>
            <consortium name="The Broad Institute Genome Sequencing Center for Infectious Disease"/>
            <person name="Wu L."/>
            <person name="Ma J."/>
        </authorList>
    </citation>
    <scope>NUCLEOTIDE SEQUENCE [LARGE SCALE GENOMIC DNA]</scope>
    <source>
        <strain evidence="2">KCTC 42182</strain>
    </source>
</reference>
<accession>A0ABV7VE79</accession>
<keyword evidence="2" id="KW-1185">Reference proteome</keyword>